<dbReference type="RefSeq" id="WP_143594041.1">
    <property type="nucleotide sequence ID" value="NZ_JAYGHX010000006.1"/>
</dbReference>
<sequence>MTTIEITLPDALAAEASGAGLLAPEAIERLLRAKLASDRIARLQDARAALAADPPEVLTRQEINEEISAYRKGQRLAAGS</sequence>
<keyword evidence="2" id="KW-1185">Reference proteome</keyword>
<protein>
    <submittedName>
        <fullName evidence="1">Uncharacterized protein</fullName>
    </submittedName>
</protein>
<evidence type="ECO:0000313" key="1">
    <source>
        <dbReference type="EMBL" id="MEA5391793.1"/>
    </source>
</evidence>
<dbReference type="Proteomes" id="UP001304461">
    <property type="component" value="Unassembled WGS sequence"/>
</dbReference>
<gene>
    <name evidence="1" type="ORF">VB738_11050</name>
</gene>
<comment type="caution">
    <text evidence="1">The sequence shown here is derived from an EMBL/GenBank/DDBJ whole genome shotgun (WGS) entry which is preliminary data.</text>
</comment>
<evidence type="ECO:0000313" key="2">
    <source>
        <dbReference type="Proteomes" id="UP001304461"/>
    </source>
</evidence>
<dbReference type="EMBL" id="JAYGHX010000006">
    <property type="protein sequence ID" value="MEA5391793.1"/>
    <property type="molecule type" value="Genomic_DNA"/>
</dbReference>
<organism evidence="1 2">
    <name type="scientific">Cyanobium gracile UHCC 0139</name>
    <dbReference type="NCBI Taxonomy" id="3110308"/>
    <lineage>
        <taxon>Bacteria</taxon>
        <taxon>Bacillati</taxon>
        <taxon>Cyanobacteriota</taxon>
        <taxon>Cyanophyceae</taxon>
        <taxon>Synechococcales</taxon>
        <taxon>Prochlorococcaceae</taxon>
        <taxon>Cyanobium</taxon>
    </lineage>
</organism>
<accession>A0ABU5RVK0</accession>
<name>A0ABU5RVK0_9CYAN</name>
<reference evidence="1 2" key="1">
    <citation type="submission" date="2023-12" db="EMBL/GenBank/DDBJ databases">
        <title>Baltic Sea Cyanobacteria.</title>
        <authorList>
            <person name="Delbaje E."/>
            <person name="Fewer D.P."/>
            <person name="Shishido T.K."/>
        </authorList>
    </citation>
    <scope>NUCLEOTIDE SEQUENCE [LARGE SCALE GENOMIC DNA]</scope>
    <source>
        <strain evidence="1 2">UHCC 0139</strain>
    </source>
</reference>
<proteinExistence type="predicted"/>